<keyword evidence="1" id="KW-0812">Transmembrane</keyword>
<evidence type="ECO:0000313" key="2">
    <source>
        <dbReference type="EMBL" id="WZU66877.1"/>
    </source>
</evidence>
<sequence length="96" mass="9958">MNTEVLTIIFILSLVTFAFGFLGHYLARIRSGRGFAAIGAVWVAFSVAMLVGMDKAPGWDGLAYLFALLGVSAPSAVGLIGGGAIGYFRGDKTANA</sequence>
<feature type="transmembrane region" description="Helical" evidence="1">
    <location>
        <begin position="6"/>
        <end position="27"/>
    </location>
</feature>
<dbReference type="AlphaFoldDB" id="A0AAN0MCE1"/>
<feature type="transmembrane region" description="Helical" evidence="1">
    <location>
        <begin position="64"/>
        <end position="88"/>
    </location>
</feature>
<protein>
    <submittedName>
        <fullName evidence="2">Uncharacterized protein</fullName>
    </submittedName>
</protein>
<dbReference type="RefSeq" id="WP_342076197.1">
    <property type="nucleotide sequence ID" value="NZ_CP151767.2"/>
</dbReference>
<name>A0AAN0MCE1_9RHOB</name>
<reference evidence="2 3" key="2">
    <citation type="submission" date="2024-08" db="EMBL/GenBank/DDBJ databases">
        <title>Phylogenomic analyses of a clade within the roseobacter group suggest taxonomic reassignments of species of the genera Aestuariivita, Citreicella, Loktanella, Nautella, Pelagibaca, Ruegeria, Thalassobius, Thiobacimonas and Tropicibacter, and the proposal o.</title>
        <authorList>
            <person name="Jeon C.O."/>
        </authorList>
    </citation>
    <scope>NUCLEOTIDE SEQUENCE [LARGE SCALE GENOMIC DNA]</scope>
    <source>
        <strain evidence="2 3">SS1-5</strain>
    </source>
</reference>
<organism evidence="2 3">
    <name type="scientific">Yoonia rhodophyticola</name>
    <dbReference type="NCBI Taxonomy" id="3137370"/>
    <lineage>
        <taxon>Bacteria</taxon>
        <taxon>Pseudomonadati</taxon>
        <taxon>Pseudomonadota</taxon>
        <taxon>Alphaproteobacteria</taxon>
        <taxon>Rhodobacterales</taxon>
        <taxon>Paracoccaceae</taxon>
        <taxon>Yoonia</taxon>
    </lineage>
</organism>
<evidence type="ECO:0000313" key="3">
    <source>
        <dbReference type="Proteomes" id="UP001470809"/>
    </source>
</evidence>
<gene>
    <name evidence="2" type="ORF">AABB31_18080</name>
</gene>
<feature type="transmembrane region" description="Helical" evidence="1">
    <location>
        <begin position="34"/>
        <end position="52"/>
    </location>
</feature>
<keyword evidence="1" id="KW-1133">Transmembrane helix</keyword>
<proteinExistence type="predicted"/>
<keyword evidence="1" id="KW-0472">Membrane</keyword>
<keyword evidence="3" id="KW-1185">Reference proteome</keyword>
<dbReference type="EMBL" id="CP151767">
    <property type="protein sequence ID" value="WZU66877.1"/>
    <property type="molecule type" value="Genomic_DNA"/>
</dbReference>
<dbReference type="Proteomes" id="UP001470809">
    <property type="component" value="Chromosome"/>
</dbReference>
<dbReference type="KEGG" id="yrh:AABB31_18080"/>
<evidence type="ECO:0000256" key="1">
    <source>
        <dbReference type="SAM" id="Phobius"/>
    </source>
</evidence>
<accession>A0AAN0MCE1</accession>
<reference evidence="3" key="1">
    <citation type="submission" date="2024-04" db="EMBL/GenBank/DDBJ databases">
        <title>Phylogenomic analyses of a clade within the roseobacter group suggest taxonomic reassignments of species of the genera Aestuariivita, Citreicella, Loktanella, Nautella, Pelagibaca, Ruegeria, Thalassobius, Thiobacimonas and Tropicibacter, and the proposal o.</title>
        <authorList>
            <person name="Jeon C.O."/>
        </authorList>
    </citation>
    <scope>NUCLEOTIDE SEQUENCE [LARGE SCALE GENOMIC DNA]</scope>
    <source>
        <strain evidence="3">SS1-5</strain>
    </source>
</reference>